<keyword evidence="3 5" id="KW-0067">ATP-binding</keyword>
<dbReference type="InterPro" id="IPR017871">
    <property type="entry name" value="ABC_transporter-like_CS"/>
</dbReference>
<evidence type="ECO:0000259" key="4">
    <source>
        <dbReference type="PROSITE" id="PS50893"/>
    </source>
</evidence>
<protein>
    <submittedName>
        <fullName evidence="5">ABC transporter ATP-binding protein</fullName>
    </submittedName>
</protein>
<dbReference type="OrthoDB" id="8773773at2"/>
<dbReference type="Pfam" id="PF00005">
    <property type="entry name" value="ABC_tran"/>
    <property type="match status" value="1"/>
</dbReference>
<sequence>MVHRRSADGKRTVNTLNAGSRRADTARLSVRSLSKSYPTKRGEVLVIDDLSFDVGAGEIACIVGPSGVGKTTLLTCLAGLQHPSSGAAFVDGAEIDGPPREMALVFQEYTRSLMPWLTVTRNIAMPLAHLGLSRAERAARIAAAVRAVGLSGAEDKYPWQLSGGMQQRVAIARAVAYRPEVLVMDEPFASVDAQTRFELEDLCLRIRDEFGMTIVVVTHDIDEAVYLSDRVIVLGSKPATVSRILEVRFPEPRDQISTRAQPAFAELRGEILALIRGAR</sequence>
<dbReference type="InterPro" id="IPR027417">
    <property type="entry name" value="P-loop_NTPase"/>
</dbReference>
<dbReference type="PANTHER" id="PTHR42788:SF13">
    <property type="entry name" value="ALIPHATIC SULFONATES IMPORT ATP-BINDING PROTEIN SSUB"/>
    <property type="match status" value="1"/>
</dbReference>
<dbReference type="GO" id="GO:0005524">
    <property type="term" value="F:ATP binding"/>
    <property type="evidence" value="ECO:0007669"/>
    <property type="project" value="UniProtKB-KW"/>
</dbReference>
<dbReference type="EMBL" id="CP025299">
    <property type="protein sequence ID" value="AUG31236.1"/>
    <property type="molecule type" value="Genomic_DNA"/>
</dbReference>
<keyword evidence="1" id="KW-0813">Transport</keyword>
<keyword evidence="2" id="KW-0547">Nucleotide-binding</keyword>
<dbReference type="Proteomes" id="UP000233276">
    <property type="component" value="Chromosome"/>
</dbReference>
<organism evidence="5 6">
    <name type="scientific">Microbacterium hominis</name>
    <dbReference type="NCBI Taxonomy" id="162426"/>
    <lineage>
        <taxon>Bacteria</taxon>
        <taxon>Bacillati</taxon>
        <taxon>Actinomycetota</taxon>
        <taxon>Actinomycetes</taxon>
        <taxon>Micrococcales</taxon>
        <taxon>Microbacteriaceae</taxon>
        <taxon>Microbacterium</taxon>
    </lineage>
</organism>
<dbReference type="PROSITE" id="PS50893">
    <property type="entry name" value="ABC_TRANSPORTER_2"/>
    <property type="match status" value="1"/>
</dbReference>
<dbReference type="InterPro" id="IPR050166">
    <property type="entry name" value="ABC_transporter_ATP-bind"/>
</dbReference>
<evidence type="ECO:0000256" key="3">
    <source>
        <dbReference type="ARBA" id="ARBA00022840"/>
    </source>
</evidence>
<dbReference type="Gene3D" id="3.40.50.300">
    <property type="entry name" value="P-loop containing nucleotide triphosphate hydrolases"/>
    <property type="match status" value="1"/>
</dbReference>
<evidence type="ECO:0000313" key="6">
    <source>
        <dbReference type="Proteomes" id="UP000233276"/>
    </source>
</evidence>
<dbReference type="PROSITE" id="PS00211">
    <property type="entry name" value="ABC_TRANSPORTER_1"/>
    <property type="match status" value="1"/>
</dbReference>
<feature type="domain" description="ABC transporter" evidence="4">
    <location>
        <begin position="28"/>
        <end position="261"/>
    </location>
</feature>
<dbReference type="GO" id="GO:0016887">
    <property type="term" value="F:ATP hydrolysis activity"/>
    <property type="evidence" value="ECO:0007669"/>
    <property type="project" value="InterPro"/>
</dbReference>
<dbReference type="KEGG" id="mhos:CXR34_14260"/>
<dbReference type="PANTHER" id="PTHR42788">
    <property type="entry name" value="TAURINE IMPORT ATP-BINDING PROTEIN-RELATED"/>
    <property type="match status" value="1"/>
</dbReference>
<evidence type="ECO:0000313" key="5">
    <source>
        <dbReference type="EMBL" id="AUG31236.1"/>
    </source>
</evidence>
<accession>A0A2K9DV85</accession>
<evidence type="ECO:0000256" key="2">
    <source>
        <dbReference type="ARBA" id="ARBA00022741"/>
    </source>
</evidence>
<gene>
    <name evidence="5" type="ORF">CXR34_14260</name>
</gene>
<reference evidence="5 6" key="1">
    <citation type="submission" date="2017-12" db="EMBL/GenBank/DDBJ databases">
        <title>Isolation and characterization of estrogens degradatiion strain Microbacterium hominis SJTG1.</title>
        <authorList>
            <person name="Xiong W."/>
            <person name="Yin C."/>
            <person name="Zheng D."/>
            <person name="Liang R."/>
        </authorList>
    </citation>
    <scope>NUCLEOTIDE SEQUENCE [LARGE SCALE GENOMIC DNA]</scope>
    <source>
        <strain evidence="5 6">SJTG1</strain>
    </source>
</reference>
<dbReference type="CDD" id="cd03293">
    <property type="entry name" value="ABC_NrtD_SsuB_transporters"/>
    <property type="match status" value="1"/>
</dbReference>
<name>A0A2K9DV85_9MICO</name>
<dbReference type="InterPro" id="IPR003593">
    <property type="entry name" value="AAA+_ATPase"/>
</dbReference>
<dbReference type="SUPFAM" id="SSF52540">
    <property type="entry name" value="P-loop containing nucleoside triphosphate hydrolases"/>
    <property type="match status" value="1"/>
</dbReference>
<dbReference type="AlphaFoldDB" id="A0A2K9DV85"/>
<dbReference type="InterPro" id="IPR003439">
    <property type="entry name" value="ABC_transporter-like_ATP-bd"/>
</dbReference>
<evidence type="ECO:0000256" key="1">
    <source>
        <dbReference type="ARBA" id="ARBA00022448"/>
    </source>
</evidence>
<dbReference type="SMART" id="SM00382">
    <property type="entry name" value="AAA"/>
    <property type="match status" value="1"/>
</dbReference>
<proteinExistence type="predicted"/>